<feature type="non-terminal residue" evidence="1">
    <location>
        <position position="53"/>
    </location>
</feature>
<accession>A0A0F9BFQ5</accession>
<reference evidence="1" key="1">
    <citation type="journal article" date="2015" name="Nature">
        <title>Complex archaea that bridge the gap between prokaryotes and eukaryotes.</title>
        <authorList>
            <person name="Spang A."/>
            <person name="Saw J.H."/>
            <person name="Jorgensen S.L."/>
            <person name="Zaremba-Niedzwiedzka K."/>
            <person name="Martijn J."/>
            <person name="Lind A.E."/>
            <person name="van Eijk R."/>
            <person name="Schleper C."/>
            <person name="Guy L."/>
            <person name="Ettema T.J."/>
        </authorList>
    </citation>
    <scope>NUCLEOTIDE SEQUENCE</scope>
</reference>
<evidence type="ECO:0000313" key="1">
    <source>
        <dbReference type="EMBL" id="KKL12667.1"/>
    </source>
</evidence>
<name>A0A0F9BFQ5_9ZZZZ</name>
<comment type="caution">
    <text evidence="1">The sequence shown here is derived from an EMBL/GenBank/DDBJ whole genome shotgun (WGS) entry which is preliminary data.</text>
</comment>
<proteinExistence type="predicted"/>
<sequence>MPNAQNIDKILKDCLFRDGEDQSTSVFAKGIVTNFGFHPGRLKGHHAEIVEEL</sequence>
<dbReference type="EMBL" id="LAZR01041167">
    <property type="protein sequence ID" value="KKL12667.1"/>
    <property type="molecule type" value="Genomic_DNA"/>
</dbReference>
<gene>
    <name evidence="1" type="ORF">LCGC14_2533460</name>
</gene>
<dbReference type="AlphaFoldDB" id="A0A0F9BFQ5"/>
<protein>
    <submittedName>
        <fullName evidence="1">Uncharacterized protein</fullName>
    </submittedName>
</protein>
<organism evidence="1">
    <name type="scientific">marine sediment metagenome</name>
    <dbReference type="NCBI Taxonomy" id="412755"/>
    <lineage>
        <taxon>unclassified sequences</taxon>
        <taxon>metagenomes</taxon>
        <taxon>ecological metagenomes</taxon>
    </lineage>
</organism>